<dbReference type="PANTHER" id="PTHR11592:SF78">
    <property type="entry name" value="GLUTATHIONE PEROXIDASE"/>
    <property type="match status" value="1"/>
</dbReference>
<sequence length="148" mass="16148">MSRFDGQVVLLVNVASQCGFTPQYEGLERLWRRFGDRGLVILGCPCDQFGAQEPGDEAEIARFCSLTYDVTFPLSSKLDVNGDAADPLWQWVKAEEPGVLGTTSVKWNFTKFLIGRDGTVLERFAPTVTPDELVAPVEQALAAPPVAG</sequence>
<dbReference type="Proteomes" id="UP000002209">
    <property type="component" value="Chromosome"/>
</dbReference>
<dbReference type="PRINTS" id="PR01011">
    <property type="entry name" value="GLUTPROXDASE"/>
</dbReference>
<dbReference type="InterPro" id="IPR036249">
    <property type="entry name" value="Thioredoxin-like_sf"/>
</dbReference>
<keyword evidence="7" id="KW-1185">Reference proteome</keyword>
<dbReference type="PIRSF" id="PIRSF000303">
    <property type="entry name" value="Glutathion_perox"/>
    <property type="match status" value="1"/>
</dbReference>
<evidence type="ECO:0000256" key="1">
    <source>
        <dbReference type="ARBA" id="ARBA00006926"/>
    </source>
</evidence>
<comment type="similarity">
    <text evidence="1 5">Belongs to the glutathione peroxidase family.</text>
</comment>
<dbReference type="AlphaFoldDB" id="C1A738"/>
<evidence type="ECO:0000256" key="3">
    <source>
        <dbReference type="ARBA" id="ARBA00023002"/>
    </source>
</evidence>
<dbReference type="GO" id="GO:0004601">
    <property type="term" value="F:peroxidase activity"/>
    <property type="evidence" value="ECO:0007669"/>
    <property type="project" value="UniProtKB-KW"/>
</dbReference>
<dbReference type="PANTHER" id="PTHR11592">
    <property type="entry name" value="GLUTATHIONE PEROXIDASE"/>
    <property type="match status" value="1"/>
</dbReference>
<dbReference type="EMBL" id="AP009153">
    <property type="protein sequence ID" value="BAH38048.1"/>
    <property type="molecule type" value="Genomic_DNA"/>
</dbReference>
<dbReference type="Pfam" id="PF00255">
    <property type="entry name" value="GSHPx"/>
    <property type="match status" value="1"/>
</dbReference>
<dbReference type="InterPro" id="IPR029759">
    <property type="entry name" value="GPX_AS"/>
</dbReference>
<dbReference type="HOGENOM" id="CLU_029507_2_2_0"/>
<dbReference type="FunFam" id="3.40.30.10:FF:000010">
    <property type="entry name" value="Glutathione peroxidase"/>
    <property type="match status" value="1"/>
</dbReference>
<evidence type="ECO:0000256" key="4">
    <source>
        <dbReference type="PIRSR" id="PIRSR000303-1"/>
    </source>
</evidence>
<dbReference type="eggNOG" id="COG0386">
    <property type="taxonomic scope" value="Bacteria"/>
</dbReference>
<gene>
    <name evidence="6" type="ordered locus">GAU_1006</name>
</gene>
<dbReference type="STRING" id="379066.GAU_1006"/>
<keyword evidence="3 5" id="KW-0560">Oxidoreductase</keyword>
<protein>
    <recommendedName>
        <fullName evidence="5">Glutathione peroxidase</fullName>
    </recommendedName>
</protein>
<dbReference type="GO" id="GO:0034599">
    <property type="term" value="P:cellular response to oxidative stress"/>
    <property type="evidence" value="ECO:0007669"/>
    <property type="project" value="TreeGrafter"/>
</dbReference>
<evidence type="ECO:0000256" key="2">
    <source>
        <dbReference type="ARBA" id="ARBA00022559"/>
    </source>
</evidence>
<organism evidence="6 7">
    <name type="scientific">Gemmatimonas aurantiaca (strain DSM 14586 / JCM 11422 / NBRC 100505 / T-27)</name>
    <dbReference type="NCBI Taxonomy" id="379066"/>
    <lineage>
        <taxon>Bacteria</taxon>
        <taxon>Pseudomonadati</taxon>
        <taxon>Gemmatimonadota</taxon>
        <taxon>Gemmatimonadia</taxon>
        <taxon>Gemmatimonadales</taxon>
        <taxon>Gemmatimonadaceae</taxon>
        <taxon>Gemmatimonas</taxon>
    </lineage>
</organism>
<dbReference type="SUPFAM" id="SSF52833">
    <property type="entry name" value="Thioredoxin-like"/>
    <property type="match status" value="1"/>
</dbReference>
<dbReference type="CDD" id="cd00340">
    <property type="entry name" value="GSH_Peroxidase"/>
    <property type="match status" value="1"/>
</dbReference>
<proteinExistence type="inferred from homology"/>
<dbReference type="KEGG" id="gau:GAU_1006"/>
<dbReference type="PROSITE" id="PS51355">
    <property type="entry name" value="GLUTATHIONE_PEROXID_3"/>
    <property type="match status" value="1"/>
</dbReference>
<evidence type="ECO:0000313" key="7">
    <source>
        <dbReference type="Proteomes" id="UP000002209"/>
    </source>
</evidence>
<dbReference type="PROSITE" id="PS00460">
    <property type="entry name" value="GLUTATHIONE_PEROXID_1"/>
    <property type="match status" value="1"/>
</dbReference>
<reference evidence="7" key="1">
    <citation type="submission" date="2006-03" db="EMBL/GenBank/DDBJ databases">
        <title>Complete genome sequence of Gemmatimonas aurantiaca T-27 that represents a novel phylum Gemmatimonadetes.</title>
        <authorList>
            <person name="Takasaki K."/>
            <person name="Ichikawa N."/>
            <person name="Miura H."/>
            <person name="Matsushita S."/>
            <person name="Watanabe Y."/>
            <person name="Oguchi A."/>
            <person name="Ankai A."/>
            <person name="Yashiro I."/>
            <person name="Takahashi M."/>
            <person name="Terui Y."/>
            <person name="Fukui S."/>
            <person name="Yokoyama H."/>
            <person name="Tanikawa S."/>
            <person name="Hanada S."/>
            <person name="Kamagata Y."/>
            <person name="Fujita N."/>
        </authorList>
    </citation>
    <scope>NUCLEOTIDE SEQUENCE [LARGE SCALE GENOMIC DNA]</scope>
    <source>
        <strain evidence="7">T-27 / DSM 14586 / JCM 11422 / NBRC 100505</strain>
    </source>
</reference>
<evidence type="ECO:0000256" key="5">
    <source>
        <dbReference type="RuleBase" id="RU000499"/>
    </source>
</evidence>
<feature type="active site" evidence="4">
    <location>
        <position position="18"/>
    </location>
</feature>
<accession>C1A738</accession>
<dbReference type="InterPro" id="IPR000889">
    <property type="entry name" value="Glutathione_peroxidase"/>
</dbReference>
<evidence type="ECO:0000313" key="6">
    <source>
        <dbReference type="EMBL" id="BAH38048.1"/>
    </source>
</evidence>
<name>C1A738_GEMAT</name>
<keyword evidence="2 5" id="KW-0575">Peroxidase</keyword>
<dbReference type="Gene3D" id="3.40.30.10">
    <property type="entry name" value="Glutaredoxin"/>
    <property type="match status" value="1"/>
</dbReference>